<feature type="transmembrane region" description="Helical" evidence="1">
    <location>
        <begin position="143"/>
        <end position="164"/>
    </location>
</feature>
<keyword evidence="1" id="KW-0472">Membrane</keyword>
<keyword evidence="3" id="KW-1185">Reference proteome</keyword>
<feature type="transmembrane region" description="Helical" evidence="1">
    <location>
        <begin position="61"/>
        <end position="81"/>
    </location>
</feature>
<dbReference type="RefSeq" id="WP_036756717.1">
    <property type="nucleotide sequence ID" value="NZ_JAGSGC010000022.1"/>
</dbReference>
<protein>
    <submittedName>
        <fullName evidence="2">Uncharacterized protein</fullName>
    </submittedName>
</protein>
<dbReference type="STRING" id="1654360.EA58_20115"/>
<proteinExistence type="predicted"/>
<dbReference type="Proteomes" id="UP000027192">
    <property type="component" value="Unassembled WGS sequence"/>
</dbReference>
<evidence type="ECO:0000256" key="1">
    <source>
        <dbReference type="SAM" id="Phobius"/>
    </source>
</evidence>
<feature type="transmembrane region" description="Helical" evidence="1">
    <location>
        <begin position="87"/>
        <end position="109"/>
    </location>
</feature>
<accession>A0A066RQV4</accession>
<sequence length="267" mass="31478">MEHIKKRYQQVQQQLNNDPNLEYWKDQQDKCREIYVKIVKSETAIMEWEVDYWGRYGKWGLPFFASFLFTFIPMFTVYWFARDHEDILMGLLAGFFVVPLPIIVLVLGAEWFPTRYYQKITASGFYSYGVKVGSERRKKMAKYCMMGGFVVAVILLFIAGPLIFAGAGAASLSFLSLGNIPEPDPEESAWPWLGVYSIVKEYKPFLYDKYKVRTHGKNYLILTKEQIYEVKNIISQYGQHELDVINRVEDSFFDRWFDHQETMPYKM</sequence>
<comment type="caution">
    <text evidence="2">The sequence shown here is derived from an EMBL/GenBank/DDBJ whole genome shotgun (WGS) entry which is preliminary data.</text>
</comment>
<gene>
    <name evidence="2" type="ORF">EA58_20115</name>
</gene>
<organism evidence="2 3">
    <name type="scientific">Photobacterium galatheae</name>
    <dbReference type="NCBI Taxonomy" id="1654360"/>
    <lineage>
        <taxon>Bacteria</taxon>
        <taxon>Pseudomonadati</taxon>
        <taxon>Pseudomonadota</taxon>
        <taxon>Gammaproteobacteria</taxon>
        <taxon>Vibrionales</taxon>
        <taxon>Vibrionaceae</taxon>
        <taxon>Photobacterium</taxon>
    </lineage>
</organism>
<keyword evidence="1" id="KW-1133">Transmembrane helix</keyword>
<keyword evidence="1" id="KW-0812">Transmembrane</keyword>
<name>A0A066RQV4_9GAMM</name>
<evidence type="ECO:0000313" key="3">
    <source>
        <dbReference type="Proteomes" id="UP000027192"/>
    </source>
</evidence>
<dbReference type="EMBL" id="JMIB01000043">
    <property type="protein sequence ID" value="KDM89763.1"/>
    <property type="molecule type" value="Genomic_DNA"/>
</dbReference>
<evidence type="ECO:0000313" key="2">
    <source>
        <dbReference type="EMBL" id="KDM89763.1"/>
    </source>
</evidence>
<dbReference type="AlphaFoldDB" id="A0A066RQV4"/>
<reference evidence="2 3" key="1">
    <citation type="submission" date="2014-04" db="EMBL/GenBank/DDBJ databases">
        <title>Draft genome sequence of Photobacterium halotolerans S2753: a solonamide, ngercheumicin and holomycin producer.</title>
        <authorList>
            <person name="Machado H.R."/>
            <person name="Gram L."/>
        </authorList>
    </citation>
    <scope>NUCLEOTIDE SEQUENCE [LARGE SCALE GENOMIC DNA]</scope>
    <source>
        <strain evidence="2 3">S2753</strain>
    </source>
</reference>